<feature type="compositionally biased region" description="Basic and acidic residues" evidence="1">
    <location>
        <begin position="186"/>
        <end position="202"/>
    </location>
</feature>
<feature type="compositionally biased region" description="Polar residues" evidence="1">
    <location>
        <begin position="151"/>
        <end position="160"/>
    </location>
</feature>
<feature type="compositionally biased region" description="Basic residues" evidence="1">
    <location>
        <begin position="270"/>
        <end position="279"/>
    </location>
</feature>
<evidence type="ECO:0000256" key="1">
    <source>
        <dbReference type="SAM" id="MobiDB-lite"/>
    </source>
</evidence>
<protein>
    <submittedName>
        <fullName evidence="2">Uncharacterized protein</fullName>
    </submittedName>
</protein>
<dbReference type="Proteomes" id="UP000078343">
    <property type="component" value="Unassembled WGS sequence"/>
</dbReference>
<dbReference type="EMBL" id="LVYI01000001">
    <property type="protein sequence ID" value="OAP65762.1"/>
    <property type="molecule type" value="Genomic_DNA"/>
</dbReference>
<comment type="caution">
    <text evidence="2">The sequence shown here is derived from an EMBL/GenBank/DDBJ whole genome shotgun (WGS) entry which is preliminary data.</text>
</comment>
<name>A0A179A195_9EURO</name>
<feature type="compositionally biased region" description="Basic residues" evidence="1">
    <location>
        <begin position="203"/>
        <end position="212"/>
    </location>
</feature>
<keyword evidence="3" id="KW-1185">Reference proteome</keyword>
<sequence>MAAEVGDKTWKAFLEQHNSLVTLLDSHASLLAEMRKFCLENSATLGLVQDRLKNTESLIATFKLSAESLTDITNREEQVVKEDVEAPEPETFNVPIPTAVPKPKSHLSTEPLLDPSGFFAVDTNPTPIEQLYKEKPAVAIRANGPKRKASGEQTQPNIVSENEHMRKKPRQGHKREEPTPQEEDDSFLKRVEARSRAKEERKKAKSDKKRKRQSGDSMGSVKAPQNKKQKKKQDPKVATAMPFAAPPGDLPMQNGKRPHSEPNESTNGRASKRGRRGRK</sequence>
<organism evidence="2 3">
    <name type="scientific">Fonsecaea erecta</name>
    <dbReference type="NCBI Taxonomy" id="1367422"/>
    <lineage>
        <taxon>Eukaryota</taxon>
        <taxon>Fungi</taxon>
        <taxon>Dikarya</taxon>
        <taxon>Ascomycota</taxon>
        <taxon>Pezizomycotina</taxon>
        <taxon>Eurotiomycetes</taxon>
        <taxon>Chaetothyriomycetidae</taxon>
        <taxon>Chaetothyriales</taxon>
        <taxon>Herpotrichiellaceae</taxon>
        <taxon>Fonsecaea</taxon>
    </lineage>
</organism>
<feature type="region of interest" description="Disordered" evidence="1">
    <location>
        <begin position="142"/>
        <end position="279"/>
    </location>
</feature>
<gene>
    <name evidence="2" type="ORF">AYL99_01734</name>
</gene>
<reference evidence="2 3" key="1">
    <citation type="submission" date="2016-04" db="EMBL/GenBank/DDBJ databases">
        <title>Draft genome of Fonsecaea erecta CBS 125763.</title>
        <authorList>
            <person name="Weiss V.A."/>
            <person name="Vicente V.A."/>
            <person name="Raittz R.T."/>
            <person name="Moreno L.F."/>
            <person name="De Souza E.M."/>
            <person name="Pedrosa F.O."/>
            <person name="Steffens M.B."/>
            <person name="Faoro H."/>
            <person name="Tadra-Sfeir M.Z."/>
            <person name="Najafzadeh M.J."/>
            <person name="Felipe M.S."/>
            <person name="Teixeira M."/>
            <person name="Sun J."/>
            <person name="Xi L."/>
            <person name="Gomes R."/>
            <person name="De Azevedo C.M."/>
            <person name="Salgado C.G."/>
            <person name="Da Silva M.B."/>
            <person name="Nascimento M.F."/>
            <person name="Queiroz-Telles F."/>
            <person name="Attili D.S."/>
            <person name="Gorbushina A."/>
        </authorList>
    </citation>
    <scope>NUCLEOTIDE SEQUENCE [LARGE SCALE GENOMIC DNA]</scope>
    <source>
        <strain evidence="2 3">CBS 125763</strain>
    </source>
</reference>
<dbReference type="AlphaFoldDB" id="A0A179A195"/>
<accession>A0A179A195</accession>
<proteinExistence type="predicted"/>
<dbReference type="RefSeq" id="XP_018699129.1">
    <property type="nucleotide sequence ID" value="XM_018833250.1"/>
</dbReference>
<dbReference type="GeneID" id="30005904"/>
<evidence type="ECO:0000313" key="2">
    <source>
        <dbReference type="EMBL" id="OAP65762.1"/>
    </source>
</evidence>
<dbReference type="OrthoDB" id="4155053at2759"/>
<feature type="region of interest" description="Disordered" evidence="1">
    <location>
        <begin position="82"/>
        <end position="109"/>
    </location>
</feature>
<evidence type="ECO:0000313" key="3">
    <source>
        <dbReference type="Proteomes" id="UP000078343"/>
    </source>
</evidence>